<evidence type="ECO:0000256" key="1">
    <source>
        <dbReference type="SAM" id="MobiDB-lite"/>
    </source>
</evidence>
<evidence type="ECO:0000313" key="3">
    <source>
        <dbReference type="Proteomes" id="UP001257627"/>
    </source>
</evidence>
<keyword evidence="2" id="KW-0614">Plasmid</keyword>
<feature type="region of interest" description="Disordered" evidence="1">
    <location>
        <begin position="347"/>
        <end position="428"/>
    </location>
</feature>
<organism evidence="2 3">
    <name type="scientific">Streptomyces mirabilis</name>
    <dbReference type="NCBI Taxonomy" id="68239"/>
    <lineage>
        <taxon>Bacteria</taxon>
        <taxon>Bacillati</taxon>
        <taxon>Actinomycetota</taxon>
        <taxon>Actinomycetes</taxon>
        <taxon>Kitasatosporales</taxon>
        <taxon>Streptomycetaceae</taxon>
        <taxon>Streptomyces</taxon>
    </lineage>
</organism>
<reference evidence="2 3" key="1">
    <citation type="submission" date="2023-02" db="EMBL/GenBank/DDBJ databases">
        <authorList>
            <person name="Maleckis M."/>
        </authorList>
    </citation>
    <scope>NUCLEOTIDE SEQUENCE [LARGE SCALE GENOMIC DNA]</scope>
    <source>
        <strain evidence="2 3">P8-A2</strain>
        <plasmid evidence="2">unnamed1</plasmid>
    </source>
</reference>
<evidence type="ECO:0000313" key="2">
    <source>
        <dbReference type="EMBL" id="MDU9001257.1"/>
    </source>
</evidence>
<feature type="compositionally biased region" description="Basic and acidic residues" evidence="1">
    <location>
        <begin position="374"/>
        <end position="387"/>
    </location>
</feature>
<sequence>MSTVAAEAAVMPRMPGPRRRVLRSVPEQAGPVPVRGPGRPLALGRDARARLGGAVRALLEAPGLDGVPDPVRLAVVVLASRTPSETGRAEIRARELGRWLGLSESRVQHSVVPGLRRSGVVEVDTVLGEAGQDWGLECRVLPMWAAQGKVGHPLALKKSELATFWRLMNAVMAPGWKHRDGRVTPPGLLAARTGRGAATDRLALLLLVLEATESGRVRQCGGTVDTKRGRAAATVARLLGGTVFTGERVLERLEDQGLVQRVRVRTASGLAHRSRLVVPAVAAAHVGRGVADVREERTEAPEPVFSEPDVAAGGSEAPEPVTEPQGSGLPVVGEAHVTDPDVAATLHTDHSPVVTTVSPLALSGGFSGEGRGGSGDRPECAREREDQAVDCDASTQQALGGGAGGPLRGEQQQESPSMSSENDDCGPVAAAPVRVVDGAGQGRQQRGRVPLPPEDLRMILAPVRLVWARLDRPAARRLVEAATRSELKRVIGFAGRTDGPQVLADRLARHLENQMRLGRPITDPVGWLIGLALPQRQQCGDVRCDDRVLLDSGQDCPRCAEKQADRRDQRRAVAAAVNATMPGASETERRAATEQQLHQDVTARAWAKAYEWEQVRARQAAAAQARAEAAAAQPAAVVPAVPVAPVVLPAPRPASVVPAPEPETADVDDDQELVLEELTREQVRDWRVRGMKDHQVVFDHIDRYGETSARRLFSHQLVDQAQRLSGTHHLVLGHTTWGQA</sequence>
<feature type="region of interest" description="Disordered" evidence="1">
    <location>
        <begin position="293"/>
        <end position="333"/>
    </location>
</feature>
<gene>
    <name evidence="2" type="ORF">PU648_55235</name>
</gene>
<dbReference type="RefSeq" id="WP_266944074.1">
    <property type="nucleotide sequence ID" value="NZ_JAPEMK010000002.1"/>
</dbReference>
<feature type="compositionally biased region" description="Low complexity" evidence="1">
    <location>
        <begin position="408"/>
        <end position="420"/>
    </location>
</feature>
<keyword evidence="3" id="KW-1185">Reference proteome</keyword>
<accession>A0ABU3V516</accession>
<protein>
    <submittedName>
        <fullName evidence="2">Uncharacterized protein</fullName>
    </submittedName>
</protein>
<comment type="caution">
    <text evidence="2">The sequence shown here is derived from an EMBL/GenBank/DDBJ whole genome shotgun (WGS) entry which is preliminary data.</text>
</comment>
<geneLocation type="plasmid" evidence="2">
    <name>unnamed1</name>
</geneLocation>
<dbReference type="Proteomes" id="UP001257627">
    <property type="component" value="Unassembled WGS sequence"/>
</dbReference>
<name>A0ABU3V516_9ACTN</name>
<dbReference type="EMBL" id="JARAKF010000003">
    <property type="protein sequence ID" value="MDU9001257.1"/>
    <property type="molecule type" value="Genomic_DNA"/>
</dbReference>
<proteinExistence type="predicted"/>